<sequence length="71" mass="8209">MFHRSSITAECWLLVLQGRRCQLVPRKTHSVIRQTFSIASSVISYYRCAFRSRWYRGLNGRALVVPGNIPP</sequence>
<organism evidence="1">
    <name type="scientific">Rhipicephalus microplus</name>
    <name type="common">Cattle tick</name>
    <name type="synonym">Boophilus microplus</name>
    <dbReference type="NCBI Taxonomy" id="6941"/>
    <lineage>
        <taxon>Eukaryota</taxon>
        <taxon>Metazoa</taxon>
        <taxon>Ecdysozoa</taxon>
        <taxon>Arthropoda</taxon>
        <taxon>Chelicerata</taxon>
        <taxon>Arachnida</taxon>
        <taxon>Acari</taxon>
        <taxon>Parasitiformes</taxon>
        <taxon>Ixodida</taxon>
        <taxon>Ixodoidea</taxon>
        <taxon>Ixodidae</taxon>
        <taxon>Rhipicephalinae</taxon>
        <taxon>Rhipicephalus</taxon>
        <taxon>Boophilus</taxon>
    </lineage>
</organism>
<evidence type="ECO:0000313" key="1">
    <source>
        <dbReference type="EMBL" id="NIE44507.1"/>
    </source>
</evidence>
<accession>A0A6G5A399</accession>
<dbReference type="AlphaFoldDB" id="A0A6G5A399"/>
<proteinExistence type="predicted"/>
<dbReference type="EMBL" id="GIKN01002234">
    <property type="protein sequence ID" value="NIE44507.1"/>
    <property type="molecule type" value="Transcribed_RNA"/>
</dbReference>
<reference evidence="1" key="1">
    <citation type="submission" date="2020-03" db="EMBL/GenBank/DDBJ databases">
        <title>A transcriptome and proteome of the tick Rhipicephalus microplus shaped by the genetic composition of its hosts and developmental stage.</title>
        <authorList>
            <person name="Garcia G.R."/>
            <person name="Ribeiro J.M.C."/>
            <person name="Maruyama S.R."/>
            <person name="Gardinasse L.G."/>
            <person name="Nelson K."/>
            <person name="Ferreira B.R."/>
            <person name="Andrade T.G."/>
            <person name="Santos I.K.F.M."/>
        </authorList>
    </citation>
    <scope>NUCLEOTIDE SEQUENCE</scope>
    <source>
        <strain evidence="1">NSGR</strain>
        <tissue evidence="1">Salivary glands</tissue>
    </source>
</reference>
<protein>
    <submittedName>
        <fullName evidence="1">Putative secreted protein</fullName>
    </submittedName>
</protein>
<name>A0A6G5A399_RHIMP</name>